<dbReference type="EMBL" id="AUSW01000015">
    <property type="protein sequence ID" value="ERL56127.1"/>
    <property type="molecule type" value="Genomic_DNA"/>
</dbReference>
<evidence type="ECO:0000259" key="1">
    <source>
        <dbReference type="Pfam" id="PF04965"/>
    </source>
</evidence>
<protein>
    <submittedName>
        <fullName evidence="2">Putative prophage MuMc02, baseplate assembly protein W</fullName>
    </submittedName>
</protein>
<feature type="domain" description="IraD/Gp25-like" evidence="1">
    <location>
        <begin position="24"/>
        <end position="94"/>
    </location>
</feature>
<dbReference type="InterPro" id="IPR007048">
    <property type="entry name" value="IraD/Gp25-like"/>
</dbReference>
<name>U4T468_9GAMM</name>
<accession>U4T468</accession>
<dbReference type="Pfam" id="PF04965">
    <property type="entry name" value="GPW_gp25"/>
    <property type="match status" value="1"/>
</dbReference>
<organism evidence="2 3">
    <name type="scientific">Psychrobacter aquaticus CMS 56</name>
    <dbReference type="NCBI Taxonomy" id="1354303"/>
    <lineage>
        <taxon>Bacteria</taxon>
        <taxon>Pseudomonadati</taxon>
        <taxon>Pseudomonadota</taxon>
        <taxon>Gammaproteobacteria</taxon>
        <taxon>Moraxellales</taxon>
        <taxon>Moraxellaceae</taxon>
        <taxon>Psychrobacter</taxon>
    </lineage>
</organism>
<proteinExistence type="predicted"/>
<dbReference type="OrthoDB" id="9802846at2"/>
<dbReference type="Proteomes" id="UP000016761">
    <property type="component" value="Unassembled WGS sequence"/>
</dbReference>
<dbReference type="RefSeq" id="WP_021813458.1">
    <property type="nucleotide sequence ID" value="NZ_AUSW01000015.1"/>
</dbReference>
<keyword evidence="3" id="KW-1185">Reference proteome</keyword>
<sequence length="122" mass="13357">MTAVISNSLHWQSSLSSDSIVEGFADVEQAIRIILSTPKGNVPHRPEFGCEVMPLIDGNFKDVAPLFIARATDAILAHEPRVESVKISALQHGEQQGFAGATFNIQWTPIDSLIPQNTTYRV</sequence>
<dbReference type="eggNOG" id="COG3628">
    <property type="taxonomic scope" value="Bacteria"/>
</dbReference>
<dbReference type="Gene3D" id="3.10.450.40">
    <property type="match status" value="1"/>
</dbReference>
<dbReference type="AlphaFoldDB" id="U4T468"/>
<comment type="caution">
    <text evidence="2">The sequence shown here is derived from an EMBL/GenBank/DDBJ whole genome shotgun (WGS) entry which is preliminary data.</text>
</comment>
<gene>
    <name evidence="2" type="ORF">M917_0805</name>
</gene>
<dbReference type="SUPFAM" id="SSF160719">
    <property type="entry name" value="gpW/gp25-like"/>
    <property type="match status" value="1"/>
</dbReference>
<evidence type="ECO:0000313" key="2">
    <source>
        <dbReference type="EMBL" id="ERL56127.1"/>
    </source>
</evidence>
<reference evidence="2 3" key="1">
    <citation type="journal article" date="2013" name="Genome Announc.">
        <title>Draft Genome Sequence of Psychrobacter aquaticus Strain CMS 56T, Isolated from a Cyanobacterial Mat Sample Collected from Water Bodies in the McMurdo Dry Valley Region of Antarctica.</title>
        <authorList>
            <person name="Reddy G.S."/>
            <person name="Ara S."/>
            <person name="Singh A."/>
            <person name="Kumar Pinnaka A."/>
            <person name="Shivaji S."/>
        </authorList>
    </citation>
    <scope>NUCLEOTIDE SEQUENCE [LARGE SCALE GENOMIC DNA]</scope>
    <source>
        <strain evidence="2 3">CMS 56</strain>
    </source>
</reference>
<evidence type="ECO:0000313" key="3">
    <source>
        <dbReference type="Proteomes" id="UP000016761"/>
    </source>
</evidence>
<dbReference type="PATRIC" id="fig|1354303.4.peg.792"/>
<dbReference type="STRING" id="1354303.M917_0805"/>